<comment type="caution">
    <text evidence="2">The sequence shown here is derived from an EMBL/GenBank/DDBJ whole genome shotgun (WGS) entry which is preliminary data.</text>
</comment>
<gene>
    <name evidence="2" type="ORF">CDV49_19715</name>
</gene>
<dbReference type="GO" id="GO:0008081">
    <property type="term" value="F:phosphoric diester hydrolase activity"/>
    <property type="evidence" value="ECO:0007669"/>
    <property type="project" value="InterPro"/>
</dbReference>
<dbReference type="GO" id="GO:0006629">
    <property type="term" value="P:lipid metabolic process"/>
    <property type="evidence" value="ECO:0007669"/>
    <property type="project" value="InterPro"/>
</dbReference>
<dbReference type="PROSITE" id="PS51704">
    <property type="entry name" value="GP_PDE"/>
    <property type="match status" value="1"/>
</dbReference>
<dbReference type="InterPro" id="IPR017946">
    <property type="entry name" value="PLC-like_Pdiesterase_TIM-brl"/>
</dbReference>
<dbReference type="Gene3D" id="3.20.20.190">
    <property type="entry name" value="Phosphatidylinositol (PI) phosphodiesterase"/>
    <property type="match status" value="1"/>
</dbReference>
<dbReference type="AlphaFoldDB" id="A0A212A6R3"/>
<dbReference type="PANTHER" id="PTHR46211">
    <property type="entry name" value="GLYCEROPHOSPHORYL DIESTER PHOSPHODIESTERASE"/>
    <property type="match status" value="1"/>
</dbReference>
<dbReference type="EMBL" id="NIPW01000070">
    <property type="protein sequence ID" value="OWJ74354.1"/>
    <property type="molecule type" value="Genomic_DNA"/>
</dbReference>
<dbReference type="OrthoDB" id="384721at2"/>
<evidence type="ECO:0000313" key="2">
    <source>
        <dbReference type="EMBL" id="OWJ74354.1"/>
    </source>
</evidence>
<sequence length="262" mass="28202">MTAIPLPRVALPADFLRIPIAHRGLHDMAEGRAENSLSAARAAMVAGYGIELDLQLSADGQAMVFHDERLTRLTQHTGWLRERTAAELGTMLLKGGTDEIPTFAKLLEVVAGRVPLLVEIKDQSRASSEDVGELEQAAAAALEGYGGPVAIMSFNPASVIAFGALRPDLPRGLITCSYDPDEWDKLSPETCARLRAIPDYDAAGASFISHQRSDLGRARVAELKAAGASVLTWTVRSAEEEAEARRVAENITFEDYLPVIPA</sequence>
<protein>
    <submittedName>
        <fullName evidence="2">Phosphodiesterase</fullName>
    </submittedName>
</protein>
<accession>A0A212A6R3</accession>
<feature type="domain" description="GP-PDE" evidence="1">
    <location>
        <begin position="17"/>
        <end position="262"/>
    </location>
</feature>
<proteinExistence type="predicted"/>
<dbReference type="RefSeq" id="WP_088216985.1">
    <property type="nucleotide sequence ID" value="NZ_NIPW01000070.1"/>
</dbReference>
<evidence type="ECO:0000313" key="3">
    <source>
        <dbReference type="Proteomes" id="UP000196878"/>
    </source>
</evidence>
<evidence type="ECO:0000259" key="1">
    <source>
        <dbReference type="PROSITE" id="PS51704"/>
    </source>
</evidence>
<dbReference type="SUPFAM" id="SSF51695">
    <property type="entry name" value="PLC-like phosphodiesterases"/>
    <property type="match status" value="1"/>
</dbReference>
<reference evidence="2 3" key="1">
    <citation type="submission" date="2016-12" db="EMBL/GenBank/DDBJ databases">
        <title>Comparison of Traditional DNA-DNA Hybridization with In Silico Genomic Analysis.</title>
        <authorList>
            <person name="Nicholson A.C."/>
            <person name="Humrighouse B.W."/>
            <person name="Graziano J."/>
            <person name="Lasker B."/>
            <person name="Whitney A.M."/>
            <person name="Mcquiston J.R."/>
        </authorList>
    </citation>
    <scope>NUCLEOTIDE SEQUENCE [LARGE SCALE GENOMIC DNA]</scope>
    <source>
        <strain evidence="2 3">H2240</strain>
    </source>
</reference>
<dbReference type="Proteomes" id="UP000196878">
    <property type="component" value="Unassembled WGS sequence"/>
</dbReference>
<dbReference type="InterPro" id="IPR030395">
    <property type="entry name" value="GP_PDE_dom"/>
</dbReference>
<name>A0A212A6R3_9RHOB</name>
<keyword evidence="3" id="KW-1185">Reference proteome</keyword>
<dbReference type="PANTHER" id="PTHR46211:SF1">
    <property type="entry name" value="GLYCEROPHOSPHODIESTER PHOSPHODIESTERASE, CYTOPLASMIC"/>
    <property type="match status" value="1"/>
</dbReference>
<dbReference type="Pfam" id="PF03009">
    <property type="entry name" value="GDPD"/>
    <property type="match status" value="1"/>
</dbReference>
<organism evidence="2 3">
    <name type="scientific">Haematobacter genomosp. 1</name>
    <dbReference type="NCBI Taxonomy" id="366618"/>
    <lineage>
        <taxon>Bacteria</taxon>
        <taxon>Pseudomonadati</taxon>
        <taxon>Pseudomonadota</taxon>
        <taxon>Alphaproteobacteria</taxon>
        <taxon>Rhodobacterales</taxon>
        <taxon>Paracoccaceae</taxon>
        <taxon>Haematobacter</taxon>
    </lineage>
</organism>